<keyword evidence="1" id="KW-0732">Signal</keyword>
<evidence type="ECO:0000313" key="2">
    <source>
        <dbReference type="EMBL" id="MFD2892195.1"/>
    </source>
</evidence>
<proteinExistence type="predicted"/>
<evidence type="ECO:0000256" key="1">
    <source>
        <dbReference type="SAM" id="SignalP"/>
    </source>
</evidence>
<dbReference type="EMBL" id="JBHUPC010000013">
    <property type="protein sequence ID" value="MFD2892195.1"/>
    <property type="molecule type" value="Genomic_DNA"/>
</dbReference>
<accession>A0ABW5YP76</accession>
<dbReference type="Pfam" id="PF09697">
    <property type="entry name" value="Porph_ging"/>
    <property type="match status" value="1"/>
</dbReference>
<dbReference type="NCBIfam" id="TIGR01200">
    <property type="entry name" value="GLPGLI"/>
    <property type="match status" value="1"/>
</dbReference>
<dbReference type="Proteomes" id="UP001597534">
    <property type="component" value="Unassembled WGS sequence"/>
</dbReference>
<reference evidence="3" key="1">
    <citation type="journal article" date="2019" name="Int. J. Syst. Evol. Microbiol.">
        <title>The Global Catalogue of Microorganisms (GCM) 10K type strain sequencing project: providing services to taxonomists for standard genome sequencing and annotation.</title>
        <authorList>
            <consortium name="The Broad Institute Genomics Platform"/>
            <consortium name="The Broad Institute Genome Sequencing Center for Infectious Disease"/>
            <person name="Wu L."/>
            <person name="Ma J."/>
        </authorList>
    </citation>
    <scope>NUCLEOTIDE SEQUENCE [LARGE SCALE GENOMIC DNA]</scope>
    <source>
        <strain evidence="3">KCTC 22671</strain>
    </source>
</reference>
<protein>
    <submittedName>
        <fullName evidence="2">GLPGLI family protein</fullName>
    </submittedName>
</protein>
<sequence length="240" mass="27857">MQKRLLALLLLSISFLVQSQNYSIIYGKMNSFSNDDLNKITDVNIKNNVINTMNSFKFLEYELIINYSCARFNYIEKLDSPNINPRAISAGGGSGIHFFDLNKNLTIHKTELLGDTYFVEKKIDSYKWNITNESKEINGFICYKAEADFPFDDFRGKGVIELVAWFCPQFPYPFGPDIYFGLPGLVFEAYKKNTAVKFYLKKIKQLDEVNKIDFPKEEKISEEEMTKIFNKTMNDLINQN</sequence>
<name>A0ABW5YP76_9FLAO</name>
<feature type="chain" id="PRO_5047188017" evidence="1">
    <location>
        <begin position="20"/>
        <end position="240"/>
    </location>
</feature>
<dbReference type="InterPro" id="IPR005901">
    <property type="entry name" value="GLPGLI"/>
</dbReference>
<dbReference type="RefSeq" id="WP_379811831.1">
    <property type="nucleotide sequence ID" value="NZ_JBHUPC010000013.1"/>
</dbReference>
<gene>
    <name evidence="2" type="ORF">ACFS5J_09245</name>
</gene>
<keyword evidence="3" id="KW-1185">Reference proteome</keyword>
<organism evidence="2 3">
    <name type="scientific">Flavobacterium chuncheonense</name>
    <dbReference type="NCBI Taxonomy" id="2026653"/>
    <lineage>
        <taxon>Bacteria</taxon>
        <taxon>Pseudomonadati</taxon>
        <taxon>Bacteroidota</taxon>
        <taxon>Flavobacteriia</taxon>
        <taxon>Flavobacteriales</taxon>
        <taxon>Flavobacteriaceae</taxon>
        <taxon>Flavobacterium</taxon>
    </lineage>
</organism>
<evidence type="ECO:0000313" key="3">
    <source>
        <dbReference type="Proteomes" id="UP001597534"/>
    </source>
</evidence>
<comment type="caution">
    <text evidence="2">The sequence shown here is derived from an EMBL/GenBank/DDBJ whole genome shotgun (WGS) entry which is preliminary data.</text>
</comment>
<feature type="signal peptide" evidence="1">
    <location>
        <begin position="1"/>
        <end position="19"/>
    </location>
</feature>